<dbReference type="OrthoDB" id="2357451at2"/>
<dbReference type="Proteomes" id="UP000029453">
    <property type="component" value="Unassembled WGS sequence"/>
</dbReference>
<proteinExistence type="predicted"/>
<protein>
    <submittedName>
        <fullName evidence="2">Uncharacterized protein</fullName>
    </submittedName>
</protein>
<dbReference type="InterPro" id="IPR035406">
    <property type="entry name" value="DUF5412"/>
</dbReference>
<dbReference type="RefSeq" id="WP_006286278.1">
    <property type="nucleotide sequence ID" value="NZ_BALG01000134.1"/>
</dbReference>
<dbReference type="Pfam" id="PF17428">
    <property type="entry name" value="DUF5412"/>
    <property type="match status" value="1"/>
</dbReference>
<gene>
    <name evidence="2" type="ORF">PPOP_2149</name>
</gene>
<keyword evidence="1" id="KW-0812">Transmembrane</keyword>
<reference evidence="2 3" key="1">
    <citation type="submission" date="2012-10" db="EMBL/GenBank/DDBJ databases">
        <title>Draft Genome Sequence of Paenibacillus popilliae ATCC 14706T.</title>
        <authorList>
            <person name="Iiyama K."/>
            <person name="Mori K."/>
            <person name="Mon H."/>
            <person name="Chieda Y."/>
            <person name="Lee J.M."/>
            <person name="Kusakabe T."/>
            <person name="Tashiro K."/>
            <person name="Asano S."/>
            <person name="Yasunaga-Aoki C."/>
            <person name="Shimizu S."/>
        </authorList>
    </citation>
    <scope>NUCLEOTIDE SEQUENCE [LARGE SCALE GENOMIC DNA]</scope>
    <source>
        <strain evidence="2 3">ATCC 14706</strain>
    </source>
</reference>
<accession>M9M1K5</accession>
<evidence type="ECO:0000256" key="1">
    <source>
        <dbReference type="SAM" id="Phobius"/>
    </source>
</evidence>
<dbReference type="AlphaFoldDB" id="M9M1K5"/>
<feature type="transmembrane region" description="Helical" evidence="1">
    <location>
        <begin position="6"/>
        <end position="28"/>
    </location>
</feature>
<keyword evidence="1" id="KW-0472">Membrane</keyword>
<evidence type="ECO:0000313" key="2">
    <source>
        <dbReference type="EMBL" id="GAC42789.1"/>
    </source>
</evidence>
<name>M9M1K5_PAEPP</name>
<organism evidence="2 3">
    <name type="scientific">Paenibacillus popilliae ATCC 14706</name>
    <dbReference type="NCBI Taxonomy" id="1212764"/>
    <lineage>
        <taxon>Bacteria</taxon>
        <taxon>Bacillati</taxon>
        <taxon>Bacillota</taxon>
        <taxon>Bacilli</taxon>
        <taxon>Bacillales</taxon>
        <taxon>Paenibacillaceae</taxon>
        <taxon>Paenibacillus</taxon>
    </lineage>
</organism>
<keyword evidence="3" id="KW-1185">Reference proteome</keyword>
<sequence length="126" mass="14772">MLKKGIMIAVIMIALIWIGIKGFNYYFFECMSCLPKGEFLQEVTSQDKQHSLKAYLVNEHSTTPYAIRVELMELRTKKTKTIYWNFPQRTVEMKWKDKDTIDISGIVLNIENGDIYNKRIVKNQAC</sequence>
<dbReference type="EMBL" id="BALG01000134">
    <property type="protein sequence ID" value="GAC42789.1"/>
    <property type="molecule type" value="Genomic_DNA"/>
</dbReference>
<keyword evidence="1" id="KW-1133">Transmembrane helix</keyword>
<evidence type="ECO:0000313" key="3">
    <source>
        <dbReference type="Proteomes" id="UP000029453"/>
    </source>
</evidence>
<comment type="caution">
    <text evidence="2">The sequence shown here is derived from an EMBL/GenBank/DDBJ whole genome shotgun (WGS) entry which is preliminary data.</text>
</comment>